<keyword evidence="3" id="KW-1185">Reference proteome</keyword>
<dbReference type="KEGG" id="ttf:THTE_0139"/>
<accession>A0A286R9V9</accession>
<name>A0A286R9V9_9BACT</name>
<organism evidence="2 3">
    <name type="scientific">Thermogutta terrifontis</name>
    <dbReference type="NCBI Taxonomy" id="1331910"/>
    <lineage>
        <taxon>Bacteria</taxon>
        <taxon>Pseudomonadati</taxon>
        <taxon>Planctomycetota</taxon>
        <taxon>Planctomycetia</taxon>
        <taxon>Pirellulales</taxon>
        <taxon>Thermoguttaceae</taxon>
        <taxon>Thermogutta</taxon>
    </lineage>
</organism>
<sequence length="50" mass="5491">MADVTSTSLRERTGQAGPCGLRQITVDVGAHRQRKSEDVSPPNGDIRRRD</sequence>
<evidence type="ECO:0000313" key="3">
    <source>
        <dbReference type="Proteomes" id="UP000215086"/>
    </source>
</evidence>
<protein>
    <submittedName>
        <fullName evidence="2">Uncharacterized protein</fullName>
    </submittedName>
</protein>
<reference evidence="2 3" key="1">
    <citation type="journal article" name="Front. Microbiol.">
        <title>Sugar Metabolism of the First Thermophilic Planctomycete Thermogutta terrifontis: Comparative Genomic and Transcriptomic Approaches.</title>
        <authorList>
            <person name="Elcheninov A.G."/>
            <person name="Menzel P."/>
            <person name="Gudbergsdottir S.R."/>
            <person name="Slesarev A.I."/>
            <person name="Kadnikov V.V."/>
            <person name="Krogh A."/>
            <person name="Bonch-Osmolovskaya E.A."/>
            <person name="Peng X."/>
            <person name="Kublanov I.V."/>
        </authorList>
    </citation>
    <scope>NUCLEOTIDE SEQUENCE [LARGE SCALE GENOMIC DNA]</scope>
    <source>
        <strain evidence="2 3">R1</strain>
    </source>
</reference>
<dbReference type="EMBL" id="CP018477">
    <property type="protein sequence ID" value="ASV72741.1"/>
    <property type="molecule type" value="Genomic_DNA"/>
</dbReference>
<evidence type="ECO:0000256" key="1">
    <source>
        <dbReference type="SAM" id="MobiDB-lite"/>
    </source>
</evidence>
<proteinExistence type="predicted"/>
<dbReference type="AlphaFoldDB" id="A0A286R9V9"/>
<dbReference type="Proteomes" id="UP000215086">
    <property type="component" value="Chromosome"/>
</dbReference>
<evidence type="ECO:0000313" key="2">
    <source>
        <dbReference type="EMBL" id="ASV72741.1"/>
    </source>
</evidence>
<gene>
    <name evidence="2" type="ORF">THTE_0139</name>
</gene>
<feature type="region of interest" description="Disordered" evidence="1">
    <location>
        <begin position="1"/>
        <end position="50"/>
    </location>
</feature>